<dbReference type="GO" id="GO:0006950">
    <property type="term" value="P:response to stress"/>
    <property type="evidence" value="ECO:0007669"/>
    <property type="project" value="TreeGrafter"/>
</dbReference>
<dbReference type="RefSeq" id="WP_093180877.1">
    <property type="nucleotide sequence ID" value="NZ_FMYH01000001.1"/>
</dbReference>
<organism evidence="2 3">
    <name type="scientific">Sanguibacter gelidistatuariae</name>
    <dbReference type="NCBI Taxonomy" id="1814289"/>
    <lineage>
        <taxon>Bacteria</taxon>
        <taxon>Bacillati</taxon>
        <taxon>Actinomycetota</taxon>
        <taxon>Actinomycetes</taxon>
        <taxon>Micrococcales</taxon>
        <taxon>Sanguibacteraceae</taxon>
        <taxon>Sanguibacter</taxon>
    </lineage>
</organism>
<dbReference type="InterPro" id="IPR036390">
    <property type="entry name" value="WH_DNA-bd_sf"/>
</dbReference>
<dbReference type="GO" id="GO:0003700">
    <property type="term" value="F:DNA-binding transcription factor activity"/>
    <property type="evidence" value="ECO:0007669"/>
    <property type="project" value="InterPro"/>
</dbReference>
<dbReference type="PROSITE" id="PS50995">
    <property type="entry name" value="HTH_MARR_2"/>
    <property type="match status" value="1"/>
</dbReference>
<evidence type="ECO:0000259" key="1">
    <source>
        <dbReference type="PROSITE" id="PS50995"/>
    </source>
</evidence>
<dbReference type="PANTHER" id="PTHR33164">
    <property type="entry name" value="TRANSCRIPTIONAL REGULATOR, MARR FAMILY"/>
    <property type="match status" value="1"/>
</dbReference>
<keyword evidence="3" id="KW-1185">Reference proteome</keyword>
<dbReference type="InterPro" id="IPR000835">
    <property type="entry name" value="HTH_MarR-typ"/>
</dbReference>
<gene>
    <name evidence="2" type="ORF">SAMN05216410_0754</name>
</gene>
<evidence type="ECO:0000313" key="2">
    <source>
        <dbReference type="EMBL" id="SDB89497.1"/>
    </source>
</evidence>
<dbReference type="OrthoDB" id="8635520at2"/>
<feature type="domain" description="HTH marR-type" evidence="1">
    <location>
        <begin position="22"/>
        <end position="154"/>
    </location>
</feature>
<name>A0A1G6H5C4_9MICO</name>
<dbReference type="PANTHER" id="PTHR33164:SF99">
    <property type="entry name" value="MARR FAMILY REGULATORY PROTEIN"/>
    <property type="match status" value="1"/>
</dbReference>
<dbReference type="AlphaFoldDB" id="A0A1G6H5C4"/>
<protein>
    <submittedName>
        <fullName evidence="2">Transcriptional regulator, MarR family</fullName>
    </submittedName>
</protein>
<dbReference type="InterPro" id="IPR039422">
    <property type="entry name" value="MarR/SlyA-like"/>
</dbReference>
<dbReference type="STRING" id="1814289.SAMN05216410_0754"/>
<dbReference type="SUPFAM" id="SSF46785">
    <property type="entry name" value="Winged helix' DNA-binding domain"/>
    <property type="match status" value="1"/>
</dbReference>
<dbReference type="InterPro" id="IPR036388">
    <property type="entry name" value="WH-like_DNA-bd_sf"/>
</dbReference>
<sequence length="171" mass="18896">MSAEPSLPDTPQWLSAEENETWLQFSEIMIRMPSALDAQLQRDAGISFYEYMVLAMLSEQPDRTLGMGHLARLTSGSLSRLSHVVKRLEKQGFVTREPSPHDRRHTNAILTDAGMAKIVDAAPGHVAQVRRLVFDALSPDQSRGLRDASSTIRTQIDPSGECDISINAPRG</sequence>
<dbReference type="SMART" id="SM00347">
    <property type="entry name" value="HTH_MARR"/>
    <property type="match status" value="1"/>
</dbReference>
<accession>A0A1G6H5C4</accession>
<evidence type="ECO:0000313" key="3">
    <source>
        <dbReference type="Proteomes" id="UP000199039"/>
    </source>
</evidence>
<reference evidence="2 3" key="1">
    <citation type="submission" date="2016-09" db="EMBL/GenBank/DDBJ databases">
        <authorList>
            <person name="Capua I."/>
            <person name="De Benedictis P."/>
            <person name="Joannis T."/>
            <person name="Lombin L.H."/>
            <person name="Cattoli G."/>
        </authorList>
    </citation>
    <scope>NUCLEOTIDE SEQUENCE [LARGE SCALE GENOMIC DNA]</scope>
    <source>
        <strain evidence="2 3">ISLP-3</strain>
    </source>
</reference>
<dbReference type="Proteomes" id="UP000199039">
    <property type="component" value="Unassembled WGS sequence"/>
</dbReference>
<proteinExistence type="predicted"/>
<dbReference type="EMBL" id="FMYH01000001">
    <property type="protein sequence ID" value="SDB89497.1"/>
    <property type="molecule type" value="Genomic_DNA"/>
</dbReference>
<dbReference type="Pfam" id="PF12802">
    <property type="entry name" value="MarR_2"/>
    <property type="match status" value="1"/>
</dbReference>
<dbReference type="Gene3D" id="1.10.10.10">
    <property type="entry name" value="Winged helix-like DNA-binding domain superfamily/Winged helix DNA-binding domain"/>
    <property type="match status" value="1"/>
</dbReference>